<dbReference type="Pfam" id="PF00528">
    <property type="entry name" value="BPD_transp_1"/>
    <property type="match status" value="1"/>
</dbReference>
<evidence type="ECO:0000259" key="9">
    <source>
        <dbReference type="PROSITE" id="PS50928"/>
    </source>
</evidence>
<comment type="similarity">
    <text evidence="7">Belongs to the binding-protein-dependent transport system permease family. OppBC subfamily.</text>
</comment>
<evidence type="ECO:0000313" key="11">
    <source>
        <dbReference type="Proteomes" id="UP000198762"/>
    </source>
</evidence>
<dbReference type="Proteomes" id="UP000198762">
    <property type="component" value="Unassembled WGS sequence"/>
</dbReference>
<keyword evidence="5 8" id="KW-1133">Transmembrane helix</keyword>
<feature type="domain" description="ABC transmembrane type-1" evidence="9">
    <location>
        <begin position="100"/>
        <end position="309"/>
    </location>
</feature>
<dbReference type="PANTHER" id="PTHR43163:SF6">
    <property type="entry name" value="DIPEPTIDE TRANSPORT SYSTEM PERMEASE PROTEIN DPPB-RELATED"/>
    <property type="match status" value="1"/>
</dbReference>
<dbReference type="EMBL" id="FOHZ01000002">
    <property type="protein sequence ID" value="SES90280.1"/>
    <property type="molecule type" value="Genomic_DNA"/>
</dbReference>
<dbReference type="InterPro" id="IPR045621">
    <property type="entry name" value="BPD_transp_1_N"/>
</dbReference>
<feature type="transmembrane region" description="Helical" evidence="8">
    <location>
        <begin position="137"/>
        <end position="162"/>
    </location>
</feature>
<dbReference type="SUPFAM" id="SSF161098">
    <property type="entry name" value="MetI-like"/>
    <property type="match status" value="1"/>
</dbReference>
<feature type="transmembrane region" description="Helical" evidence="8">
    <location>
        <begin position="289"/>
        <end position="312"/>
    </location>
</feature>
<evidence type="ECO:0000256" key="3">
    <source>
        <dbReference type="ARBA" id="ARBA00022475"/>
    </source>
</evidence>
<organism evidence="10 11">
    <name type="scientific">Marinobacter segnicrescens</name>
    <dbReference type="NCBI Taxonomy" id="430453"/>
    <lineage>
        <taxon>Bacteria</taxon>
        <taxon>Pseudomonadati</taxon>
        <taxon>Pseudomonadota</taxon>
        <taxon>Gammaproteobacteria</taxon>
        <taxon>Pseudomonadales</taxon>
        <taxon>Marinobacteraceae</taxon>
        <taxon>Marinobacter</taxon>
    </lineage>
</organism>
<dbReference type="InterPro" id="IPR035906">
    <property type="entry name" value="MetI-like_sf"/>
</dbReference>
<dbReference type="CDD" id="cd06261">
    <property type="entry name" value="TM_PBP2"/>
    <property type="match status" value="1"/>
</dbReference>
<dbReference type="GO" id="GO:0005886">
    <property type="term" value="C:plasma membrane"/>
    <property type="evidence" value="ECO:0007669"/>
    <property type="project" value="UniProtKB-SubCell"/>
</dbReference>
<keyword evidence="4 8" id="KW-0812">Transmembrane</keyword>
<keyword evidence="2 8" id="KW-0813">Transport</keyword>
<evidence type="ECO:0000313" key="10">
    <source>
        <dbReference type="EMBL" id="SES90280.1"/>
    </source>
</evidence>
<dbReference type="InterPro" id="IPR000515">
    <property type="entry name" value="MetI-like"/>
</dbReference>
<keyword evidence="6 8" id="KW-0472">Membrane</keyword>
<dbReference type="OrthoDB" id="9805855at2"/>
<dbReference type="PANTHER" id="PTHR43163">
    <property type="entry name" value="DIPEPTIDE TRANSPORT SYSTEM PERMEASE PROTEIN DPPB-RELATED"/>
    <property type="match status" value="1"/>
</dbReference>
<gene>
    <name evidence="10" type="ORF">SAMN04487962_102250</name>
</gene>
<evidence type="ECO:0000256" key="4">
    <source>
        <dbReference type="ARBA" id="ARBA00022692"/>
    </source>
</evidence>
<accession>A0A1I0A992</accession>
<evidence type="ECO:0000256" key="5">
    <source>
        <dbReference type="ARBA" id="ARBA00022989"/>
    </source>
</evidence>
<protein>
    <submittedName>
        <fullName evidence="10">Peptide/nickel transport system permease protein</fullName>
    </submittedName>
</protein>
<evidence type="ECO:0000256" key="8">
    <source>
        <dbReference type="RuleBase" id="RU363032"/>
    </source>
</evidence>
<proteinExistence type="inferred from homology"/>
<dbReference type="PROSITE" id="PS50928">
    <property type="entry name" value="ABC_TM1"/>
    <property type="match status" value="1"/>
</dbReference>
<evidence type="ECO:0000256" key="2">
    <source>
        <dbReference type="ARBA" id="ARBA00022448"/>
    </source>
</evidence>
<comment type="subcellular location">
    <subcellularLocation>
        <location evidence="1 8">Cell membrane</location>
        <topology evidence="1 8">Multi-pass membrane protein</topology>
    </subcellularLocation>
</comment>
<feature type="transmembrane region" description="Helical" evidence="8">
    <location>
        <begin position="244"/>
        <end position="269"/>
    </location>
</feature>
<keyword evidence="3" id="KW-1003">Cell membrane</keyword>
<evidence type="ECO:0000256" key="1">
    <source>
        <dbReference type="ARBA" id="ARBA00004651"/>
    </source>
</evidence>
<dbReference type="AlphaFoldDB" id="A0A1I0A992"/>
<evidence type="ECO:0000256" key="7">
    <source>
        <dbReference type="ARBA" id="ARBA00024202"/>
    </source>
</evidence>
<feature type="transmembrane region" description="Helical" evidence="8">
    <location>
        <begin position="182"/>
        <end position="199"/>
    </location>
</feature>
<evidence type="ECO:0000256" key="6">
    <source>
        <dbReference type="ARBA" id="ARBA00023136"/>
    </source>
</evidence>
<name>A0A1I0A992_9GAMM</name>
<dbReference type="Gene3D" id="1.10.3720.10">
    <property type="entry name" value="MetI-like"/>
    <property type="match status" value="1"/>
</dbReference>
<reference evidence="11" key="1">
    <citation type="submission" date="2016-10" db="EMBL/GenBank/DDBJ databases">
        <authorList>
            <person name="Varghese N."/>
            <person name="Submissions S."/>
        </authorList>
    </citation>
    <scope>NUCLEOTIDE SEQUENCE [LARGE SCALE GENOMIC DNA]</scope>
    <source>
        <strain evidence="11">CGMCC 1.6489</strain>
    </source>
</reference>
<keyword evidence="11" id="KW-1185">Reference proteome</keyword>
<sequence length="319" mass="34333">MMSRTKQLMLLNRLVQAIPIMILATFLVFSLLQLVPGDVAITIAGENASEKRIQEIRELYGLNQPFLVQYGNWLVNAVQGDFGESLLSGEPVLETISRVFPNTLFIVAYAVLLSVVIGVPLGIMASSRPNSKLDGAIMGASSLGVAVPNFWLGMVLVSLFALTWNWFPATGFTSPGESFTSAIWFATLPAIALCTNGIAEVARQLRSSLVEIHSSQHVRTLHAKGLSPGAILWKHGLKNVSVNLLTVISLLFNKALAATVVVETVFAIPGMGNTIVKAVLEGDFPVVQGAVLAMVITVILVNLVTDLLYTVLDPRIQQV</sequence>
<feature type="transmembrane region" description="Helical" evidence="8">
    <location>
        <begin position="104"/>
        <end position="125"/>
    </location>
</feature>
<dbReference type="STRING" id="430453.SAMN04487962_102250"/>
<dbReference type="Pfam" id="PF19300">
    <property type="entry name" value="BPD_transp_1_N"/>
    <property type="match status" value="1"/>
</dbReference>
<dbReference type="GO" id="GO:0071916">
    <property type="term" value="F:dipeptide transmembrane transporter activity"/>
    <property type="evidence" value="ECO:0007669"/>
    <property type="project" value="TreeGrafter"/>
</dbReference>